<sequence length="198" mass="21450">MTGRDSSNDYNSFVDDVTVLYTRGSGVYSSVAGGSNRFTNATVNRAGGHGFVVGFDTHVQGCIAGESEFTGFHHSHGMTTSVGKRAYWSGARVGNPIRHGVAPISRLSPGFMLRGVGHLVLTGNISQKQRRPRLLDRRASHRRSGPASQRQQHDGRLGTAGRRPVDPAGKAPRRPTCRPCRVLSRPLRQGGPDRRVVL</sequence>
<gene>
    <name evidence="2" type="ORF">BN13_940004</name>
</gene>
<reference evidence="2 3" key="1">
    <citation type="journal article" date="2013" name="ISME J.">
        <title>A metabolic model for members of the genus Tetrasphaera involved in enhanced biological phosphorus removal.</title>
        <authorList>
            <person name="Kristiansen R."/>
            <person name="Nguyen H.T.T."/>
            <person name="Saunders A.M."/>
            <person name="Nielsen J.L."/>
            <person name="Wimmer R."/>
            <person name="Le V.Q."/>
            <person name="McIlroy S.J."/>
            <person name="Petrovski S."/>
            <person name="Seviour R.J."/>
            <person name="Calteau A."/>
            <person name="Nielsen K.L."/>
            <person name="Nielsen P.H."/>
        </authorList>
    </citation>
    <scope>NUCLEOTIDE SEQUENCE [LARGE SCALE GENOMIC DNA]</scope>
    <source>
        <strain evidence="2 3">Ben 74</strain>
    </source>
</reference>
<protein>
    <submittedName>
        <fullName evidence="2">Uncharacterized protein</fullName>
    </submittedName>
</protein>
<evidence type="ECO:0000313" key="2">
    <source>
        <dbReference type="EMBL" id="CCI55027.1"/>
    </source>
</evidence>
<dbReference type="EMBL" id="CAJC01000210">
    <property type="protein sequence ID" value="CCI55027.1"/>
    <property type="molecule type" value="Genomic_DNA"/>
</dbReference>
<dbReference type="Proteomes" id="UP000035720">
    <property type="component" value="Unassembled WGS sequence"/>
</dbReference>
<feature type="region of interest" description="Disordered" evidence="1">
    <location>
        <begin position="124"/>
        <end position="198"/>
    </location>
</feature>
<organism evidence="2 3">
    <name type="scientific">Nostocoides jenkinsii Ben 74</name>
    <dbReference type="NCBI Taxonomy" id="1193518"/>
    <lineage>
        <taxon>Bacteria</taxon>
        <taxon>Bacillati</taxon>
        <taxon>Actinomycetota</taxon>
        <taxon>Actinomycetes</taxon>
        <taxon>Micrococcales</taxon>
        <taxon>Intrasporangiaceae</taxon>
        <taxon>Nostocoides</taxon>
    </lineage>
</organism>
<keyword evidence="3" id="KW-1185">Reference proteome</keyword>
<name>A0A077MGZ8_9MICO</name>
<comment type="caution">
    <text evidence="2">The sequence shown here is derived from an EMBL/GenBank/DDBJ whole genome shotgun (WGS) entry which is preliminary data.</text>
</comment>
<proteinExistence type="predicted"/>
<dbReference type="AlphaFoldDB" id="A0A077MGZ8"/>
<evidence type="ECO:0000313" key="3">
    <source>
        <dbReference type="Proteomes" id="UP000035720"/>
    </source>
</evidence>
<accession>A0A077MGZ8</accession>
<dbReference type="STRING" id="1193518.BN13_940004"/>
<evidence type="ECO:0000256" key="1">
    <source>
        <dbReference type="SAM" id="MobiDB-lite"/>
    </source>
</evidence>